<evidence type="ECO:0000313" key="1">
    <source>
        <dbReference type="EMBL" id="KAF1972016.1"/>
    </source>
</evidence>
<protein>
    <submittedName>
        <fullName evidence="1">Uncharacterized protein</fullName>
    </submittedName>
</protein>
<sequence length="189" mass="21885">MLWNHNLYPLRTVTNTHAQLFTDSVPYVWNEKTMTKYVSSNRDKVLERMRLLLGARTYLADPKVIAIFKKQKERMGTMLDQLDTDMATHTRSSAQTTTDPVTGASTTTMVAYTAWQKQNLLTEWNTYMDTKWNDATAKHKKAMDKFVNDLDDKHCQSRSKKSTADRQFCDRLRKLQTAYAGATAFSKPW</sequence>
<name>A0A6A5VAG1_9PLEO</name>
<accession>A0A6A5VAG1</accession>
<dbReference type="Proteomes" id="UP000800036">
    <property type="component" value="Unassembled WGS sequence"/>
</dbReference>
<dbReference type="AlphaFoldDB" id="A0A6A5VAG1"/>
<dbReference type="EMBL" id="ML976690">
    <property type="protein sequence ID" value="KAF1972016.1"/>
    <property type="molecule type" value="Genomic_DNA"/>
</dbReference>
<dbReference type="OrthoDB" id="73875at2759"/>
<organism evidence="1 2">
    <name type="scientific">Bimuria novae-zelandiae CBS 107.79</name>
    <dbReference type="NCBI Taxonomy" id="1447943"/>
    <lineage>
        <taxon>Eukaryota</taxon>
        <taxon>Fungi</taxon>
        <taxon>Dikarya</taxon>
        <taxon>Ascomycota</taxon>
        <taxon>Pezizomycotina</taxon>
        <taxon>Dothideomycetes</taxon>
        <taxon>Pleosporomycetidae</taxon>
        <taxon>Pleosporales</taxon>
        <taxon>Massarineae</taxon>
        <taxon>Didymosphaeriaceae</taxon>
        <taxon>Bimuria</taxon>
    </lineage>
</organism>
<evidence type="ECO:0000313" key="2">
    <source>
        <dbReference type="Proteomes" id="UP000800036"/>
    </source>
</evidence>
<keyword evidence="2" id="KW-1185">Reference proteome</keyword>
<reference evidence="1" key="1">
    <citation type="journal article" date="2020" name="Stud. Mycol.">
        <title>101 Dothideomycetes genomes: a test case for predicting lifestyles and emergence of pathogens.</title>
        <authorList>
            <person name="Haridas S."/>
            <person name="Albert R."/>
            <person name="Binder M."/>
            <person name="Bloem J."/>
            <person name="Labutti K."/>
            <person name="Salamov A."/>
            <person name="Andreopoulos B."/>
            <person name="Baker S."/>
            <person name="Barry K."/>
            <person name="Bills G."/>
            <person name="Bluhm B."/>
            <person name="Cannon C."/>
            <person name="Castanera R."/>
            <person name="Culley D."/>
            <person name="Daum C."/>
            <person name="Ezra D."/>
            <person name="Gonzalez J."/>
            <person name="Henrissat B."/>
            <person name="Kuo A."/>
            <person name="Liang C."/>
            <person name="Lipzen A."/>
            <person name="Lutzoni F."/>
            <person name="Magnuson J."/>
            <person name="Mondo S."/>
            <person name="Nolan M."/>
            <person name="Ohm R."/>
            <person name="Pangilinan J."/>
            <person name="Park H.-J."/>
            <person name="Ramirez L."/>
            <person name="Alfaro M."/>
            <person name="Sun H."/>
            <person name="Tritt A."/>
            <person name="Yoshinaga Y."/>
            <person name="Zwiers L.-H."/>
            <person name="Turgeon B."/>
            <person name="Goodwin S."/>
            <person name="Spatafora J."/>
            <person name="Crous P."/>
            <person name="Grigoriev I."/>
        </authorList>
    </citation>
    <scope>NUCLEOTIDE SEQUENCE</scope>
    <source>
        <strain evidence="1">CBS 107.79</strain>
    </source>
</reference>
<gene>
    <name evidence="1" type="ORF">BU23DRAFT_169724</name>
</gene>
<proteinExistence type="predicted"/>